<dbReference type="SUPFAM" id="SSF56281">
    <property type="entry name" value="Metallo-hydrolase/oxidoreductase"/>
    <property type="match status" value="1"/>
</dbReference>
<dbReference type="InterPro" id="IPR001279">
    <property type="entry name" value="Metallo-B-lactamas"/>
</dbReference>
<organism evidence="2 3">
    <name type="scientific">Desulfoplanes formicivorans</name>
    <dbReference type="NCBI Taxonomy" id="1592317"/>
    <lineage>
        <taxon>Bacteria</taxon>
        <taxon>Pseudomonadati</taxon>
        <taxon>Thermodesulfobacteriota</taxon>
        <taxon>Desulfovibrionia</taxon>
        <taxon>Desulfovibrionales</taxon>
        <taxon>Desulfoplanaceae</taxon>
        <taxon>Desulfoplanes</taxon>
    </lineage>
</organism>
<dbReference type="SMART" id="SM00849">
    <property type="entry name" value="Lactamase_B"/>
    <property type="match status" value="1"/>
</dbReference>
<keyword evidence="3" id="KW-1185">Reference proteome</keyword>
<dbReference type="AlphaFoldDB" id="A0A194AIQ1"/>
<dbReference type="Pfam" id="PF00753">
    <property type="entry name" value="Lactamase_B"/>
    <property type="match status" value="1"/>
</dbReference>
<dbReference type="EMBL" id="BDFE01000016">
    <property type="protein sequence ID" value="GAU08951.1"/>
    <property type="molecule type" value="Genomic_DNA"/>
</dbReference>
<name>A0A194AIQ1_9BACT</name>
<reference evidence="3" key="1">
    <citation type="submission" date="2016-06" db="EMBL/GenBank/DDBJ databases">
        <title>Draft genome sequence of Desulfoplanes formicivorans strain Pf12B.</title>
        <authorList>
            <person name="Watanabe M."/>
            <person name="Kojima H."/>
            <person name="Fukui M."/>
        </authorList>
    </citation>
    <scope>NUCLEOTIDE SEQUENCE [LARGE SCALE GENOMIC DNA]</scope>
    <source>
        <strain evidence="3">Pf12B</strain>
    </source>
</reference>
<dbReference type="PANTHER" id="PTHR13754:SF13">
    <property type="entry name" value="METALLO-BETA-LACTAMASE SUPERFAMILY PROTEIN (AFU_ORTHOLOGUE AFUA_3G07630)"/>
    <property type="match status" value="1"/>
</dbReference>
<evidence type="ECO:0000259" key="1">
    <source>
        <dbReference type="SMART" id="SM00849"/>
    </source>
</evidence>
<protein>
    <submittedName>
        <fullName evidence="2">Beta-lactamase</fullName>
    </submittedName>
</protein>
<dbReference type="InterPro" id="IPR052926">
    <property type="entry name" value="Metallo-beta-lactamase_dom"/>
</dbReference>
<sequence>MPQIAVFIDNMTMNPHLACEHGLSMGIILDSGELWIWDTGQTGLFMGNAMAMGIHPGRATGVVLSHGHYDHTGGLNRLWEQADFQGPIYGHPMIFARRFASHGETPPRAIGLRTNAPRRLTKQFISVENRMELAPGLTMYTNITRQPGHYEPIQGFYLDQEATQPDTIPDDACLVLESPNGPILVLGCCHSGLANTCEHIAECHGIDRFHSLIGGLHLGRASDEAIEETCRTIKRFGFESVFAGHCTGETALPSLQKSLPDIVHPMGSGLFVKL</sequence>
<dbReference type="CDD" id="cd07713">
    <property type="entry name" value="DHPS-like_MBL-fold"/>
    <property type="match status" value="1"/>
</dbReference>
<evidence type="ECO:0000313" key="2">
    <source>
        <dbReference type="EMBL" id="GAU08951.1"/>
    </source>
</evidence>
<dbReference type="InterPro" id="IPR036866">
    <property type="entry name" value="RibonucZ/Hydroxyglut_hydro"/>
</dbReference>
<dbReference type="RefSeq" id="WP_069858998.1">
    <property type="nucleotide sequence ID" value="NZ_BDFE01000016.1"/>
</dbReference>
<accession>A0A194AIQ1</accession>
<proteinExistence type="predicted"/>
<dbReference type="STRING" id="1592317.DPF_1670"/>
<gene>
    <name evidence="2" type="ORF">DPF_1670</name>
</gene>
<dbReference type="PANTHER" id="PTHR13754">
    <property type="entry name" value="METALLO-BETA-LACTAMASE SUPERFAMILY PROTEIN"/>
    <property type="match status" value="1"/>
</dbReference>
<dbReference type="OrthoDB" id="9803916at2"/>
<dbReference type="Gene3D" id="3.60.15.10">
    <property type="entry name" value="Ribonuclease Z/Hydroxyacylglutathione hydrolase-like"/>
    <property type="match status" value="1"/>
</dbReference>
<dbReference type="GO" id="GO:0016740">
    <property type="term" value="F:transferase activity"/>
    <property type="evidence" value="ECO:0007669"/>
    <property type="project" value="TreeGrafter"/>
</dbReference>
<dbReference type="Proteomes" id="UP000095200">
    <property type="component" value="Unassembled WGS sequence"/>
</dbReference>
<feature type="domain" description="Metallo-beta-lactamase" evidence="1">
    <location>
        <begin position="22"/>
        <end position="245"/>
    </location>
</feature>
<evidence type="ECO:0000313" key="3">
    <source>
        <dbReference type="Proteomes" id="UP000095200"/>
    </source>
</evidence>
<dbReference type="InterPro" id="IPR041712">
    <property type="entry name" value="DHPS-like_MBL-fold"/>
</dbReference>
<comment type="caution">
    <text evidence="2">The sequence shown here is derived from an EMBL/GenBank/DDBJ whole genome shotgun (WGS) entry which is preliminary data.</text>
</comment>